<evidence type="ECO:0000256" key="2">
    <source>
        <dbReference type="SAM" id="MobiDB-lite"/>
    </source>
</evidence>
<name>A0AAW1EIV1_ZOAVI</name>
<gene>
    <name evidence="4" type="ORF">VZT92_019071</name>
</gene>
<dbReference type="SUPFAM" id="SSF81296">
    <property type="entry name" value="E set domains"/>
    <property type="match status" value="2"/>
</dbReference>
<dbReference type="Pfam" id="PF02752">
    <property type="entry name" value="Arrestin_C"/>
    <property type="match status" value="1"/>
</dbReference>
<dbReference type="Proteomes" id="UP001488805">
    <property type="component" value="Unassembled WGS sequence"/>
</dbReference>
<accession>A0AAW1EIV1</accession>
<proteinExistence type="inferred from homology"/>
<protein>
    <recommendedName>
        <fullName evidence="3">Arrestin C-terminal-like domain-containing protein</fullName>
    </recommendedName>
</protein>
<dbReference type="InterPro" id="IPR014756">
    <property type="entry name" value="Ig_E-set"/>
</dbReference>
<comment type="caution">
    <text evidence="4">The sequence shown here is derived from an EMBL/GenBank/DDBJ whole genome shotgun (WGS) entry which is preliminary data.</text>
</comment>
<reference evidence="4 5" key="1">
    <citation type="journal article" date="2024" name="Genome Biol. Evol.">
        <title>Chromosome-level genome assembly of the viviparous eelpout Zoarces viviparus.</title>
        <authorList>
            <person name="Fuhrmann N."/>
            <person name="Brasseur M.V."/>
            <person name="Bakowski C.E."/>
            <person name="Podsiadlowski L."/>
            <person name="Prost S."/>
            <person name="Krehenwinkel H."/>
            <person name="Mayer C."/>
        </authorList>
    </citation>
    <scope>NUCLEOTIDE SEQUENCE [LARGE SCALE GENOMIC DNA]</scope>
    <source>
        <strain evidence="4">NO-MEL_2022_Ind0_liver</strain>
    </source>
</reference>
<dbReference type="GO" id="GO:0007399">
    <property type="term" value="P:nervous system development"/>
    <property type="evidence" value="ECO:0007669"/>
    <property type="project" value="UniProtKB-ARBA"/>
</dbReference>
<dbReference type="GO" id="GO:0005737">
    <property type="term" value="C:cytoplasm"/>
    <property type="evidence" value="ECO:0007669"/>
    <property type="project" value="TreeGrafter"/>
</dbReference>
<feature type="compositionally biased region" description="Polar residues" evidence="2">
    <location>
        <begin position="351"/>
        <end position="362"/>
    </location>
</feature>
<dbReference type="AlphaFoldDB" id="A0AAW1EIV1"/>
<dbReference type="GO" id="GO:0015031">
    <property type="term" value="P:protein transport"/>
    <property type="evidence" value="ECO:0007669"/>
    <property type="project" value="TreeGrafter"/>
</dbReference>
<dbReference type="SMART" id="SM01017">
    <property type="entry name" value="Arrestin_C"/>
    <property type="match status" value="1"/>
</dbReference>
<dbReference type="PANTHER" id="PTHR11188">
    <property type="entry name" value="ARRESTIN DOMAIN CONTAINING PROTEIN"/>
    <property type="match status" value="1"/>
</dbReference>
<organism evidence="4 5">
    <name type="scientific">Zoarces viviparus</name>
    <name type="common">Viviparous eelpout</name>
    <name type="synonym">Blennius viviparus</name>
    <dbReference type="NCBI Taxonomy" id="48416"/>
    <lineage>
        <taxon>Eukaryota</taxon>
        <taxon>Metazoa</taxon>
        <taxon>Chordata</taxon>
        <taxon>Craniata</taxon>
        <taxon>Vertebrata</taxon>
        <taxon>Euteleostomi</taxon>
        <taxon>Actinopterygii</taxon>
        <taxon>Neopterygii</taxon>
        <taxon>Teleostei</taxon>
        <taxon>Neoteleostei</taxon>
        <taxon>Acanthomorphata</taxon>
        <taxon>Eupercaria</taxon>
        <taxon>Perciformes</taxon>
        <taxon>Cottioidei</taxon>
        <taxon>Zoarcales</taxon>
        <taxon>Zoarcidae</taxon>
        <taxon>Zoarcinae</taxon>
        <taxon>Zoarces</taxon>
    </lineage>
</organism>
<evidence type="ECO:0000256" key="1">
    <source>
        <dbReference type="ARBA" id="ARBA00005298"/>
    </source>
</evidence>
<dbReference type="InterPro" id="IPR014752">
    <property type="entry name" value="Arrestin-like_C"/>
</dbReference>
<dbReference type="InterPro" id="IPR050357">
    <property type="entry name" value="Arrestin_domain-protein"/>
</dbReference>
<evidence type="ECO:0000313" key="4">
    <source>
        <dbReference type="EMBL" id="KAK9522621.1"/>
    </source>
</evidence>
<dbReference type="GO" id="GO:0005886">
    <property type="term" value="C:plasma membrane"/>
    <property type="evidence" value="ECO:0007669"/>
    <property type="project" value="TreeGrafter"/>
</dbReference>
<sequence>MSPIKDLNLVYEALNKEDTFSQGDTIAGTLTFTLTKETKVKALTVKAKGDARVHWTHGTGDNSKSYSAHRRYLKLKEHVVAENEKGTVLPKGDHHFKFRFTIPQGDMPPSFKGLHGKIVYMLEAKVSRSWRMPSTVQKELKFVSKSFSHRGQEMYPQSGSVDKKMSTFSEGQVQMSATINTNVCSPGDNVAVVAKIHNSSSKQMKPKYSLQQKIVYRANASTKISDQSLCKMVGDIIAPNSEESVSCQLTVPADVIPTLHNCEILTVEYYFKVYLDISFAIDPEVVFPLVIVPSGFAALQPAGAVGPYPAVAVGAPSYSDFPPPTFPIGPYPVPAGSGAYGYPAPDHTQYANISSGYNNPQQAAPYGFPTAASSSVQPQAPTAPPLFQQGQEPPPYMSPFSPSEDTQ</sequence>
<dbReference type="InterPro" id="IPR011021">
    <property type="entry name" value="Arrestin-like_N"/>
</dbReference>
<dbReference type="Gene3D" id="2.60.40.640">
    <property type="match status" value="2"/>
</dbReference>
<dbReference type="PANTHER" id="PTHR11188:SF135">
    <property type="entry name" value="ARRESTIN DOMAIN CONTAINING 3-LIKE-RELATED"/>
    <property type="match status" value="1"/>
</dbReference>
<dbReference type="Pfam" id="PF00339">
    <property type="entry name" value="Arrestin_N"/>
    <property type="match status" value="1"/>
</dbReference>
<feature type="domain" description="Arrestin C-terminal-like" evidence="3">
    <location>
        <begin position="169"/>
        <end position="296"/>
    </location>
</feature>
<evidence type="ECO:0000313" key="5">
    <source>
        <dbReference type="Proteomes" id="UP001488805"/>
    </source>
</evidence>
<feature type="compositionally biased region" description="Polar residues" evidence="2">
    <location>
        <begin position="371"/>
        <end position="380"/>
    </location>
</feature>
<evidence type="ECO:0000259" key="3">
    <source>
        <dbReference type="SMART" id="SM01017"/>
    </source>
</evidence>
<keyword evidence="5" id="KW-1185">Reference proteome</keyword>
<dbReference type="InterPro" id="IPR011022">
    <property type="entry name" value="Arrestin_C-like"/>
</dbReference>
<feature type="region of interest" description="Disordered" evidence="2">
    <location>
        <begin position="351"/>
        <end position="407"/>
    </location>
</feature>
<comment type="similarity">
    <text evidence="1">Belongs to the arrestin family.</text>
</comment>
<dbReference type="EMBL" id="JBCEZU010000221">
    <property type="protein sequence ID" value="KAK9522621.1"/>
    <property type="molecule type" value="Genomic_DNA"/>
</dbReference>